<evidence type="ECO:0000256" key="1">
    <source>
        <dbReference type="SAM" id="MobiDB-lite"/>
    </source>
</evidence>
<feature type="region of interest" description="Disordered" evidence="1">
    <location>
        <begin position="1"/>
        <end position="31"/>
    </location>
</feature>
<gene>
    <name evidence="2" type="ORF">GCK72_022521</name>
</gene>
<dbReference type="KEGG" id="crq:GCK72_022521"/>
<accession>A0A6A5FUB7</accession>
<sequence length="114" mass="13108">MKSYRNSKSGVNRVSSNIERGSASEGRHQTSVFRSKKGVDILAEDFQHCGFSTTSWSSVKHDVERVFLKMEPGLHTITDECLIPRQLNRSRSRQANRIQMVNLLRRRKEHSGHV</sequence>
<protein>
    <submittedName>
        <fullName evidence="2">Uncharacterized protein</fullName>
    </submittedName>
</protein>
<dbReference type="Proteomes" id="UP000483820">
    <property type="component" value="Chromosome X"/>
</dbReference>
<comment type="caution">
    <text evidence="2">The sequence shown here is derived from an EMBL/GenBank/DDBJ whole genome shotgun (WGS) entry which is preliminary data.</text>
</comment>
<evidence type="ECO:0000313" key="3">
    <source>
        <dbReference type="Proteomes" id="UP000483820"/>
    </source>
</evidence>
<dbReference type="EMBL" id="WUAV01000006">
    <property type="protein sequence ID" value="KAF1746069.1"/>
    <property type="molecule type" value="Genomic_DNA"/>
</dbReference>
<dbReference type="AlphaFoldDB" id="A0A6A5FUB7"/>
<dbReference type="CTD" id="78777461"/>
<dbReference type="GeneID" id="78777461"/>
<dbReference type="RefSeq" id="XP_053578446.1">
    <property type="nucleotide sequence ID" value="XM_053734880.1"/>
</dbReference>
<evidence type="ECO:0000313" key="2">
    <source>
        <dbReference type="EMBL" id="KAF1746069.1"/>
    </source>
</evidence>
<proteinExistence type="predicted"/>
<name>A0A6A5FUB7_CAERE</name>
<reference evidence="2 3" key="1">
    <citation type="submission" date="2019-12" db="EMBL/GenBank/DDBJ databases">
        <title>Chromosome-level assembly of the Caenorhabditis remanei genome.</title>
        <authorList>
            <person name="Teterina A.A."/>
            <person name="Willis J.H."/>
            <person name="Phillips P.C."/>
        </authorList>
    </citation>
    <scope>NUCLEOTIDE SEQUENCE [LARGE SCALE GENOMIC DNA]</scope>
    <source>
        <strain evidence="2 3">PX506</strain>
        <tissue evidence="2">Whole organism</tissue>
    </source>
</reference>
<organism evidence="2 3">
    <name type="scientific">Caenorhabditis remanei</name>
    <name type="common">Caenorhabditis vulgaris</name>
    <dbReference type="NCBI Taxonomy" id="31234"/>
    <lineage>
        <taxon>Eukaryota</taxon>
        <taxon>Metazoa</taxon>
        <taxon>Ecdysozoa</taxon>
        <taxon>Nematoda</taxon>
        <taxon>Chromadorea</taxon>
        <taxon>Rhabditida</taxon>
        <taxon>Rhabditina</taxon>
        <taxon>Rhabditomorpha</taxon>
        <taxon>Rhabditoidea</taxon>
        <taxon>Rhabditidae</taxon>
        <taxon>Peloderinae</taxon>
        <taxon>Caenorhabditis</taxon>
    </lineage>
</organism>
<feature type="compositionally biased region" description="Polar residues" evidence="1">
    <location>
        <begin position="1"/>
        <end position="19"/>
    </location>
</feature>